<accession>W0LN49</accession>
<sequence length="135" mass="15650">MIAVQLSRRTWLRRWRVRFSPTHNLTHNTLERRYIMSIAEHREVRVTARESVKMPFAAPDLSPVRTVDIELDKGIPGWTDTDVVVEDLRGGHLSSRAIEYRVSMVEDMTVGVAIPKARVTTAAVRRKRSTKRRWS</sequence>
<evidence type="ECO:0000313" key="2">
    <source>
        <dbReference type="Proteomes" id="UP000019119"/>
    </source>
</evidence>
<gene>
    <name evidence="1" type="primary">97</name>
    <name evidence="1" type="ORF">PBI_EAGLEEYE_97</name>
</gene>
<protein>
    <submittedName>
        <fullName evidence="1">Uncharacterized protein</fullName>
    </submittedName>
</protein>
<dbReference type="Proteomes" id="UP000019119">
    <property type="component" value="Segment"/>
</dbReference>
<dbReference type="RefSeq" id="YP_009005839.1">
    <property type="nucleotide sequence ID" value="NC_023564.1"/>
</dbReference>
<dbReference type="KEGG" id="vg:18502859"/>
<proteinExistence type="predicted"/>
<dbReference type="GeneID" id="18502859"/>
<reference evidence="1 2" key="1">
    <citation type="submission" date="2013-11" db="EMBL/GenBank/DDBJ databases">
        <authorList>
            <person name="Awa H."/>
            <person name="Bernal J.T."/>
            <person name="Coelho R.E."/>
            <person name="Culpepper S.C."/>
            <person name="Devaraju V.S."/>
            <person name="Higgins R.T."/>
            <person name="Husein A.J."/>
            <person name="Johnston E.M."/>
            <person name="Jung J.A."/>
            <person name="Kanani-Hendijani T.A."/>
            <person name="Knapp R.E."/>
            <person name="Lepiocha N."/>
            <person name="McCarter A.J."/>
            <person name="Merlau P.R."/>
            <person name="Monfared M.S."/>
            <person name="Olney H.P."/>
            <person name="Pineda M.R."/>
            <person name="Pizzini S.E."/>
            <person name="Roberson D.J."/>
            <person name="Rodriguez J."/>
            <person name="Simpson N.A."/>
            <person name="Stevens S.C."/>
            <person name="Stroub-Tahmassi C.A."/>
            <person name="Syed N."/>
            <person name="Torres S.E."/>
            <person name="Townsend C.W."/>
            <person name="White X.E."/>
            <person name="Willette C.E."/>
            <person name="Deming K.E."/>
            <person name="Simon S.E."/>
            <person name="Benjamin R.C."/>
            <person name="Hughes L.E."/>
            <person name="Hale R.H."/>
            <person name="Lamson-Kim T."/>
            <person name="Visi D.H."/>
            <person name="Allen M.S."/>
            <person name="Bradley K.W."/>
            <person name="Clarke D.Q."/>
            <person name="Lewis M.F."/>
            <person name="Barker L.P."/>
            <person name="Bailey C."/>
            <person name="Asai D.J."/>
            <person name="Garber M.L."/>
            <person name="Bowman C.A."/>
            <person name="Russell D.A."/>
            <person name="Pope W.H."/>
            <person name="Jacobs-Sera D."/>
            <person name="Hendrix R.W."/>
            <person name="Hatfull G.F."/>
        </authorList>
    </citation>
    <scope>NUCLEOTIDE SEQUENCE [LARGE SCALE GENOMIC DNA]</scope>
</reference>
<dbReference type="OrthoDB" id="18089at10239"/>
<name>W0LN49_9CAUD</name>
<organism evidence="1 2">
    <name type="scientific">Mycobacterium phage EagleEye</name>
    <dbReference type="NCBI Taxonomy" id="1429759"/>
    <lineage>
        <taxon>Viruses</taxon>
        <taxon>Duplodnaviria</taxon>
        <taxon>Heunggongvirae</taxon>
        <taxon>Uroviricota</taxon>
        <taxon>Caudoviricetes</taxon>
        <taxon>Eagleeyevirus</taxon>
        <taxon>Eagleeyevirus eagleeye</taxon>
    </lineage>
</organism>
<dbReference type="EMBL" id="KF861510">
    <property type="protein sequence ID" value="AHG23877.1"/>
    <property type="molecule type" value="Genomic_DNA"/>
</dbReference>
<evidence type="ECO:0000313" key="1">
    <source>
        <dbReference type="EMBL" id="AHG23877.1"/>
    </source>
</evidence>
<keyword evidence="2" id="KW-1185">Reference proteome</keyword>